<keyword evidence="5 10" id="KW-0067">ATP-binding</keyword>
<dbReference type="InterPro" id="IPR023457">
    <property type="entry name" value="Met-tRNA_synth_2"/>
</dbReference>
<keyword evidence="4 10" id="KW-0547">Nucleotide-binding</keyword>
<feature type="domain" description="Methionyl/Leucyl tRNA synthetase" evidence="11">
    <location>
        <begin position="24"/>
        <end position="405"/>
    </location>
</feature>
<comment type="similarity">
    <text evidence="1 10">Belongs to the class-I aminoacyl-tRNA synthetase family.</text>
</comment>
<dbReference type="InterPro" id="IPR001412">
    <property type="entry name" value="aa-tRNA-synth_I_CS"/>
</dbReference>
<accession>G0V708</accession>
<dbReference type="AlphaFoldDB" id="G0V708"/>
<dbReference type="PROSITE" id="PS00178">
    <property type="entry name" value="AA_TRNA_LIGASE_I"/>
    <property type="match status" value="1"/>
</dbReference>
<sequence>MLRVTRSSSYHVRYYSVLPKVSHITTPIFYPNAKPHLGHLYSSLLCDVFHRWNKLNGTPSLLTTGTDEHGLKIQAASEKNGFSDPKLFVDKLYKEFVSLDTVFNIDFTRFIRTTDPDHIENVKLLWELCEKNGFIYQGTHNGWYSISDETFYPETKVIKDPKNKGKYINTESNNEVIYQSEVNYFFKLSQFRNKLIDHISNNEAFIYPASKRTEILNELKNTDLSQDLSISRPSSRLKWGIEVPGDSTQRIYVWFDALCNYVTSIGGIQSVIREAPLNQTPLQHKINNSTITPNQWWCNTTHLIGKDIARFHCIYWPSFLMAAGLPLPKQVVVHNHWLCNGVKMSKSLGNVVDPIEMADKYGADVVRWFLLENSKLDEDGDFQEDKVKSLRGLLVSKWGNLINRCCAKKFSINRAVNEFNSEGQYNLSDKDFINSLFENSETNISTDITKLITELNDLPQFMNEKIEHFHPGLFLRKCWSIINDANTLMQNGTPWNKNGLQQDALIFVCMEVSRILAILCQPMAPELTHNLLDFMNVDKDKRTLQYARIGFDQTYGKSCNTLNKGVPIARTLNSEA</sequence>
<evidence type="ECO:0000259" key="11">
    <source>
        <dbReference type="Pfam" id="PF09334"/>
    </source>
</evidence>
<gene>
    <name evidence="12" type="primary">NCAS0A06980</name>
    <name evidence="12" type="ordered locus">NCAS_0A06980</name>
</gene>
<dbReference type="GO" id="GO:0005524">
    <property type="term" value="F:ATP binding"/>
    <property type="evidence" value="ECO:0007669"/>
    <property type="project" value="UniProtKB-KW"/>
</dbReference>
<keyword evidence="13" id="KW-1185">Reference proteome</keyword>
<dbReference type="SUPFAM" id="SSF52374">
    <property type="entry name" value="Nucleotidylyl transferase"/>
    <property type="match status" value="1"/>
</dbReference>
<reference key="2">
    <citation type="submission" date="2011-08" db="EMBL/GenBank/DDBJ databases">
        <title>Genome sequence of Naumovozyma castellii.</title>
        <authorList>
            <person name="Gordon J.L."/>
            <person name="Armisen D."/>
            <person name="Proux-Wera E."/>
            <person name="OhEigeartaigh S.S."/>
            <person name="Byrne K.P."/>
            <person name="Wolfe K.H."/>
        </authorList>
    </citation>
    <scope>NUCLEOTIDE SEQUENCE</scope>
    <source>
        <strain>Type strain:CBS 4309</strain>
    </source>
</reference>
<reference evidence="12 13" key="1">
    <citation type="journal article" date="2011" name="Proc. Natl. Acad. Sci. U.S.A.">
        <title>Evolutionary erosion of yeast sex chromosomes by mating-type switching accidents.</title>
        <authorList>
            <person name="Gordon J.L."/>
            <person name="Armisen D."/>
            <person name="Proux-Wera E."/>
            <person name="Oheigeartaigh S.S."/>
            <person name="Byrne K.P."/>
            <person name="Wolfe K.H."/>
        </authorList>
    </citation>
    <scope>NUCLEOTIDE SEQUENCE [LARGE SCALE GENOMIC DNA]</scope>
    <source>
        <strain evidence="13">ATCC 76901 / BCRC 22586 / CBS 4309 / NBRC 1992 / NRRL Y-12630</strain>
    </source>
</reference>
<dbReference type="EC" id="6.1.1.10" evidence="2"/>
<dbReference type="InParanoid" id="G0V708"/>
<evidence type="ECO:0000256" key="8">
    <source>
        <dbReference type="ARBA" id="ARBA00026124"/>
    </source>
</evidence>
<dbReference type="RefSeq" id="XP_003673637.1">
    <property type="nucleotide sequence ID" value="XM_003673589.1"/>
</dbReference>
<evidence type="ECO:0000313" key="12">
    <source>
        <dbReference type="EMBL" id="CCC67256.1"/>
    </source>
</evidence>
<evidence type="ECO:0000256" key="4">
    <source>
        <dbReference type="ARBA" id="ARBA00022741"/>
    </source>
</evidence>
<evidence type="ECO:0000256" key="10">
    <source>
        <dbReference type="RuleBase" id="RU363039"/>
    </source>
</evidence>
<dbReference type="eggNOG" id="KOG0436">
    <property type="taxonomic scope" value="Eukaryota"/>
</dbReference>
<evidence type="ECO:0000256" key="2">
    <source>
        <dbReference type="ARBA" id="ARBA00012838"/>
    </source>
</evidence>
<evidence type="ECO:0000256" key="3">
    <source>
        <dbReference type="ARBA" id="ARBA00022598"/>
    </source>
</evidence>
<keyword evidence="7 10" id="KW-0030">Aminoacyl-tRNA synthetase</keyword>
<dbReference type="NCBIfam" id="TIGR00398">
    <property type="entry name" value="metG"/>
    <property type="match status" value="1"/>
</dbReference>
<dbReference type="InterPro" id="IPR009080">
    <property type="entry name" value="tRNAsynth_Ia_anticodon-bd"/>
</dbReference>
<dbReference type="OMA" id="MDTQAFC"/>
<dbReference type="PANTHER" id="PTHR43326:SF1">
    <property type="entry name" value="METHIONINE--TRNA LIGASE, MITOCHONDRIAL"/>
    <property type="match status" value="1"/>
</dbReference>
<dbReference type="Gene3D" id="3.40.50.620">
    <property type="entry name" value="HUPs"/>
    <property type="match status" value="1"/>
</dbReference>
<evidence type="ECO:0000313" key="13">
    <source>
        <dbReference type="Proteomes" id="UP000001640"/>
    </source>
</evidence>
<dbReference type="SUPFAM" id="SSF47323">
    <property type="entry name" value="Anticodon-binding domain of a subclass of class I aminoacyl-tRNA synthetases"/>
    <property type="match status" value="1"/>
</dbReference>
<dbReference type="STRING" id="1064592.G0V708"/>
<dbReference type="GO" id="GO:0006431">
    <property type="term" value="P:methionyl-tRNA aminoacylation"/>
    <property type="evidence" value="ECO:0007669"/>
    <property type="project" value="EnsemblFungi"/>
</dbReference>
<name>G0V708_NAUCA</name>
<dbReference type="Pfam" id="PF09334">
    <property type="entry name" value="tRNA-synt_1g"/>
    <property type="match status" value="1"/>
</dbReference>
<dbReference type="PANTHER" id="PTHR43326">
    <property type="entry name" value="METHIONYL-TRNA SYNTHETASE"/>
    <property type="match status" value="1"/>
</dbReference>
<keyword evidence="3 10" id="KW-0436">Ligase</keyword>
<dbReference type="InterPro" id="IPR015413">
    <property type="entry name" value="Methionyl/Leucyl_tRNA_Synth"/>
</dbReference>
<evidence type="ECO:0000256" key="1">
    <source>
        <dbReference type="ARBA" id="ARBA00005594"/>
    </source>
</evidence>
<keyword evidence="6 10" id="KW-0648">Protein biosynthesis</keyword>
<protein>
    <recommendedName>
        <fullName evidence="8">Methionine--tRNA ligase, mitochondrial</fullName>
        <ecNumber evidence="2">6.1.1.10</ecNumber>
    </recommendedName>
    <alternativeName>
        <fullName evidence="9">Methionyl-tRNA synthetase</fullName>
    </alternativeName>
</protein>
<dbReference type="GeneID" id="96900735"/>
<organism evidence="12 13">
    <name type="scientific">Naumovozyma castellii</name>
    <name type="common">Yeast</name>
    <name type="synonym">Saccharomyces castellii</name>
    <dbReference type="NCBI Taxonomy" id="27288"/>
    <lineage>
        <taxon>Eukaryota</taxon>
        <taxon>Fungi</taxon>
        <taxon>Dikarya</taxon>
        <taxon>Ascomycota</taxon>
        <taxon>Saccharomycotina</taxon>
        <taxon>Saccharomycetes</taxon>
        <taxon>Saccharomycetales</taxon>
        <taxon>Saccharomycetaceae</taxon>
        <taxon>Naumovozyma</taxon>
    </lineage>
</organism>
<dbReference type="FunCoup" id="G0V708">
    <property type="interactions" value="588"/>
</dbReference>
<dbReference type="Gene3D" id="2.170.220.10">
    <property type="match status" value="1"/>
</dbReference>
<dbReference type="EMBL" id="HE576752">
    <property type="protein sequence ID" value="CCC67256.1"/>
    <property type="molecule type" value="Genomic_DNA"/>
</dbReference>
<dbReference type="GO" id="GO:0005739">
    <property type="term" value="C:mitochondrion"/>
    <property type="evidence" value="ECO:0007669"/>
    <property type="project" value="EnsemblFungi"/>
</dbReference>
<dbReference type="InterPro" id="IPR033911">
    <property type="entry name" value="MetRS_core"/>
</dbReference>
<evidence type="ECO:0000256" key="5">
    <source>
        <dbReference type="ARBA" id="ARBA00022840"/>
    </source>
</evidence>
<evidence type="ECO:0000256" key="7">
    <source>
        <dbReference type="ARBA" id="ARBA00023146"/>
    </source>
</evidence>
<dbReference type="OrthoDB" id="24670at2759"/>
<evidence type="ECO:0000256" key="9">
    <source>
        <dbReference type="ARBA" id="ARBA00030904"/>
    </source>
</evidence>
<dbReference type="Proteomes" id="UP000001640">
    <property type="component" value="Chromosome 1"/>
</dbReference>
<dbReference type="HOGENOM" id="CLU_009710_9_0_1"/>
<proteinExistence type="inferred from homology"/>
<dbReference type="CDD" id="cd00814">
    <property type="entry name" value="MetRS_core"/>
    <property type="match status" value="1"/>
</dbReference>
<dbReference type="GO" id="GO:0004825">
    <property type="term" value="F:methionine-tRNA ligase activity"/>
    <property type="evidence" value="ECO:0007669"/>
    <property type="project" value="UniProtKB-EC"/>
</dbReference>
<dbReference type="InterPro" id="IPR014729">
    <property type="entry name" value="Rossmann-like_a/b/a_fold"/>
</dbReference>
<dbReference type="InterPro" id="IPR014758">
    <property type="entry name" value="Met-tRNA_synth"/>
</dbReference>
<evidence type="ECO:0000256" key="6">
    <source>
        <dbReference type="ARBA" id="ARBA00022917"/>
    </source>
</evidence>
<dbReference type="Gene3D" id="1.10.730.10">
    <property type="entry name" value="Isoleucyl-tRNA Synthetase, Domain 1"/>
    <property type="match status" value="1"/>
</dbReference>
<dbReference type="FunFam" id="2.170.220.10:FF:000002">
    <property type="entry name" value="Methionine--tRNA ligase"/>
    <property type="match status" value="1"/>
</dbReference>
<dbReference type="PRINTS" id="PR01041">
    <property type="entry name" value="TRNASYNTHMET"/>
</dbReference>
<dbReference type="KEGG" id="ncs:NCAS_0A06980"/>